<protein>
    <submittedName>
        <fullName evidence="2">Uncharacterized protein</fullName>
    </submittedName>
</protein>
<gene>
    <name evidence="2" type="ORF">PCOR1329_LOCUS69904</name>
</gene>
<evidence type="ECO:0000313" key="2">
    <source>
        <dbReference type="EMBL" id="CAK0889355.1"/>
    </source>
</evidence>
<evidence type="ECO:0000313" key="3">
    <source>
        <dbReference type="Proteomes" id="UP001189429"/>
    </source>
</evidence>
<feature type="compositionally biased region" description="Basic residues" evidence="1">
    <location>
        <begin position="118"/>
        <end position="128"/>
    </location>
</feature>
<feature type="region of interest" description="Disordered" evidence="1">
    <location>
        <begin position="94"/>
        <end position="138"/>
    </location>
</feature>
<organism evidence="2 3">
    <name type="scientific">Prorocentrum cordatum</name>
    <dbReference type="NCBI Taxonomy" id="2364126"/>
    <lineage>
        <taxon>Eukaryota</taxon>
        <taxon>Sar</taxon>
        <taxon>Alveolata</taxon>
        <taxon>Dinophyceae</taxon>
        <taxon>Prorocentrales</taxon>
        <taxon>Prorocentraceae</taxon>
        <taxon>Prorocentrum</taxon>
    </lineage>
</organism>
<proteinExistence type="predicted"/>
<dbReference type="Proteomes" id="UP001189429">
    <property type="component" value="Unassembled WGS sequence"/>
</dbReference>
<feature type="non-terminal residue" evidence="2">
    <location>
        <position position="1"/>
    </location>
</feature>
<feature type="region of interest" description="Disordered" evidence="1">
    <location>
        <begin position="33"/>
        <end position="53"/>
    </location>
</feature>
<keyword evidence="3" id="KW-1185">Reference proteome</keyword>
<dbReference type="EMBL" id="CAUYUJ010019197">
    <property type="protein sequence ID" value="CAK0889355.1"/>
    <property type="molecule type" value="Genomic_DNA"/>
</dbReference>
<sequence length="138" mass="14785">ESAPATPAGGPAAASGDPARSLRARWVVDNSRLQDATEGLGYRQSPRGDAQPQALKEWVRWGCVVEGRVTKDGEWLKVEARGYLPMALGGVPVLRRQGRPLPAQPQDQRPAPPEKGPPAKRKRGRPRKDRPEAAAGGG</sequence>
<evidence type="ECO:0000256" key="1">
    <source>
        <dbReference type="SAM" id="MobiDB-lite"/>
    </source>
</evidence>
<accession>A0ABN9WRI8</accession>
<reference evidence="2" key="1">
    <citation type="submission" date="2023-10" db="EMBL/GenBank/DDBJ databases">
        <authorList>
            <person name="Chen Y."/>
            <person name="Shah S."/>
            <person name="Dougan E. K."/>
            <person name="Thang M."/>
            <person name="Chan C."/>
        </authorList>
    </citation>
    <scope>NUCLEOTIDE SEQUENCE [LARGE SCALE GENOMIC DNA]</scope>
</reference>
<name>A0ABN9WRI8_9DINO</name>
<feature type="non-terminal residue" evidence="2">
    <location>
        <position position="138"/>
    </location>
</feature>
<comment type="caution">
    <text evidence="2">The sequence shown here is derived from an EMBL/GenBank/DDBJ whole genome shotgun (WGS) entry which is preliminary data.</text>
</comment>
<feature type="region of interest" description="Disordered" evidence="1">
    <location>
        <begin position="1"/>
        <end position="21"/>
    </location>
</feature>
<feature type="compositionally biased region" description="Low complexity" evidence="1">
    <location>
        <begin position="99"/>
        <end position="109"/>
    </location>
</feature>